<feature type="region of interest" description="Disordered" evidence="1">
    <location>
        <begin position="155"/>
        <end position="210"/>
    </location>
</feature>
<dbReference type="Proteomes" id="UP000595374">
    <property type="component" value="Chromosome"/>
</dbReference>
<organism evidence="3 4">
    <name type="scientific">Brevibacterium casei</name>
    <dbReference type="NCBI Taxonomy" id="33889"/>
    <lineage>
        <taxon>Bacteria</taxon>
        <taxon>Bacillati</taxon>
        <taxon>Actinomycetota</taxon>
        <taxon>Actinomycetes</taxon>
        <taxon>Micrococcales</taxon>
        <taxon>Brevibacteriaceae</taxon>
        <taxon>Brevibacterium</taxon>
    </lineage>
</organism>
<sequence length="210" mass="21304">MTKSRGVLLILVVAAGMWAITLATWQAGASSETLGPAGVAMPGQAETTQASPVATACVAIIAVCGLLSAMFGRIGRFVIFGLAELATLGYGVSAITAIGAPGATSWPIVALLAAVVGVIVIGWVAYASRTWTGSNRYARSAEGAGGEFDSAATWDALSRGDEVETGREGTDAEAAEDESGDAQSAEAQPSDAQAVEDESSHNDEGPTNRR</sequence>
<dbReference type="Pfam" id="PF09534">
    <property type="entry name" value="Trp_oprn_chp"/>
    <property type="match status" value="1"/>
</dbReference>
<feature type="transmembrane region" description="Helical" evidence="2">
    <location>
        <begin position="106"/>
        <end position="126"/>
    </location>
</feature>
<keyword evidence="2" id="KW-0472">Membrane</keyword>
<evidence type="ECO:0000313" key="4">
    <source>
        <dbReference type="Proteomes" id="UP000595374"/>
    </source>
</evidence>
<proteinExistence type="predicted"/>
<dbReference type="RefSeq" id="WP_198498866.1">
    <property type="nucleotide sequence ID" value="NZ_CP065989.1"/>
</dbReference>
<dbReference type="InterPro" id="IPR019051">
    <property type="entry name" value="Trp_biosyn_TM_oprn/chp"/>
</dbReference>
<evidence type="ECO:0000313" key="3">
    <source>
        <dbReference type="EMBL" id="QQB13695.1"/>
    </source>
</evidence>
<keyword evidence="2" id="KW-1133">Transmembrane helix</keyword>
<accession>A0A7T3ZXV7</accession>
<dbReference type="AlphaFoldDB" id="A0A7T3ZXV7"/>
<gene>
    <name evidence="3" type="ORF">I6H47_12955</name>
</gene>
<feature type="compositionally biased region" description="Basic and acidic residues" evidence="1">
    <location>
        <begin position="158"/>
        <end position="170"/>
    </location>
</feature>
<evidence type="ECO:0000256" key="2">
    <source>
        <dbReference type="SAM" id="Phobius"/>
    </source>
</evidence>
<protein>
    <submittedName>
        <fullName evidence="3">Trp biosynthesis-associated membrane protein</fullName>
    </submittedName>
</protein>
<name>A0A7T3ZXV7_9MICO</name>
<feature type="transmembrane region" description="Helical" evidence="2">
    <location>
        <begin position="53"/>
        <end position="71"/>
    </location>
</feature>
<dbReference type="EMBL" id="CP065989">
    <property type="protein sequence ID" value="QQB13695.1"/>
    <property type="molecule type" value="Genomic_DNA"/>
</dbReference>
<feature type="transmembrane region" description="Helical" evidence="2">
    <location>
        <begin position="78"/>
        <end position="100"/>
    </location>
</feature>
<keyword evidence="2" id="KW-0812">Transmembrane</keyword>
<feature type="compositionally biased region" description="Acidic residues" evidence="1">
    <location>
        <begin position="171"/>
        <end position="180"/>
    </location>
</feature>
<feature type="compositionally biased region" description="Basic and acidic residues" evidence="1">
    <location>
        <begin position="198"/>
        <end position="210"/>
    </location>
</feature>
<reference evidence="3 4" key="1">
    <citation type="submission" date="2020-12" db="EMBL/GenBank/DDBJ databases">
        <title>FDA dAtabase for Regulatory Grade micrObial Sequences (FDA-ARGOS): Supporting development and validation of Infectious Disease Dx tests.</title>
        <authorList>
            <person name="Sproer C."/>
            <person name="Gronow S."/>
            <person name="Severitt S."/>
            <person name="Schroder I."/>
            <person name="Tallon L."/>
            <person name="Sadzewicz L."/>
            <person name="Zhao X."/>
            <person name="Boylan J."/>
            <person name="Ott S."/>
            <person name="Bowen H."/>
            <person name="Vavikolanu K."/>
            <person name="Mehta A."/>
            <person name="Aluvathingal J."/>
            <person name="Nadendla S."/>
            <person name="Lowell S."/>
            <person name="Myers T."/>
            <person name="Yan Y."/>
            <person name="Sichtig H."/>
        </authorList>
    </citation>
    <scope>NUCLEOTIDE SEQUENCE [LARGE SCALE GENOMIC DNA]</scope>
    <source>
        <strain evidence="3 4">FDAARGOS_990</strain>
    </source>
</reference>
<evidence type="ECO:0000256" key="1">
    <source>
        <dbReference type="SAM" id="MobiDB-lite"/>
    </source>
</evidence>